<accession>A0ABQ8T5P0</accession>
<name>A0ABQ8T5P0_PERAM</name>
<dbReference type="EMBL" id="JAJSOF020000015">
    <property type="protein sequence ID" value="KAJ4441349.1"/>
    <property type="molecule type" value="Genomic_DNA"/>
</dbReference>
<keyword evidence="3" id="KW-1185">Reference proteome</keyword>
<evidence type="ECO:0000313" key="2">
    <source>
        <dbReference type="EMBL" id="KAJ4441349.1"/>
    </source>
</evidence>
<sequence length="270" mass="31033">MSSEHATIRFRRDSKSGTGDNKPMILNGPTSRNREGSDQGELLRNNRHHRARTAIANLLRNRGWEVHEIHCVSEDDSHRRVDIIAIDRRTQKAMVLDPTIYFERDTNQALQINDDKRAKYVPCLPYFSEKYGISLYNWDVTGLLFGARDLAYAIREVQDNGEGLELNGLHQLLVYADDVNMLGENPQTIRENTGILLEASKEIGLEVNPEKTKKSKGGYQWQRKLLIEKESSPADLWKKNQGRDKCFVWSLALYGAEITYGHYDKVKRSK</sequence>
<organism evidence="2 3">
    <name type="scientific">Periplaneta americana</name>
    <name type="common">American cockroach</name>
    <name type="synonym">Blatta americana</name>
    <dbReference type="NCBI Taxonomy" id="6978"/>
    <lineage>
        <taxon>Eukaryota</taxon>
        <taxon>Metazoa</taxon>
        <taxon>Ecdysozoa</taxon>
        <taxon>Arthropoda</taxon>
        <taxon>Hexapoda</taxon>
        <taxon>Insecta</taxon>
        <taxon>Pterygota</taxon>
        <taxon>Neoptera</taxon>
        <taxon>Polyneoptera</taxon>
        <taxon>Dictyoptera</taxon>
        <taxon>Blattodea</taxon>
        <taxon>Blattoidea</taxon>
        <taxon>Blattidae</taxon>
        <taxon>Blattinae</taxon>
        <taxon>Periplaneta</taxon>
    </lineage>
</organism>
<feature type="compositionally biased region" description="Basic and acidic residues" evidence="1">
    <location>
        <begin position="1"/>
        <end position="15"/>
    </location>
</feature>
<dbReference type="Proteomes" id="UP001148838">
    <property type="component" value="Unassembled WGS sequence"/>
</dbReference>
<proteinExistence type="predicted"/>
<gene>
    <name evidence="2" type="ORF">ANN_11204</name>
</gene>
<evidence type="ECO:0000256" key="1">
    <source>
        <dbReference type="SAM" id="MobiDB-lite"/>
    </source>
</evidence>
<feature type="region of interest" description="Disordered" evidence="1">
    <location>
        <begin position="1"/>
        <end position="44"/>
    </location>
</feature>
<evidence type="ECO:0008006" key="4">
    <source>
        <dbReference type="Google" id="ProtNLM"/>
    </source>
</evidence>
<reference evidence="2 3" key="1">
    <citation type="journal article" date="2022" name="Allergy">
        <title>Genome assembly and annotation of Periplaneta americana reveal a comprehensive cockroach allergen profile.</title>
        <authorList>
            <person name="Wang L."/>
            <person name="Xiong Q."/>
            <person name="Saelim N."/>
            <person name="Wang L."/>
            <person name="Nong W."/>
            <person name="Wan A.T."/>
            <person name="Shi M."/>
            <person name="Liu X."/>
            <person name="Cao Q."/>
            <person name="Hui J.H.L."/>
            <person name="Sookrung N."/>
            <person name="Leung T.F."/>
            <person name="Tungtrongchitr A."/>
            <person name="Tsui S.K.W."/>
        </authorList>
    </citation>
    <scope>NUCLEOTIDE SEQUENCE [LARGE SCALE GENOMIC DNA]</scope>
    <source>
        <strain evidence="2">PWHHKU_190912</strain>
    </source>
</reference>
<comment type="caution">
    <text evidence="2">The sequence shown here is derived from an EMBL/GenBank/DDBJ whole genome shotgun (WGS) entry which is preliminary data.</text>
</comment>
<evidence type="ECO:0000313" key="3">
    <source>
        <dbReference type="Proteomes" id="UP001148838"/>
    </source>
</evidence>
<protein>
    <recommendedName>
        <fullName evidence="4">Reverse transcriptase domain-containing protein</fullName>
    </recommendedName>
</protein>